<proteinExistence type="predicted"/>
<name>A0A8I0D050_9PSED</name>
<organism evidence="1">
    <name type="scientific">Pseudomonas tritici</name>
    <dbReference type="NCBI Taxonomy" id="2745518"/>
    <lineage>
        <taxon>Bacteria</taxon>
        <taxon>Pseudomonadati</taxon>
        <taxon>Pseudomonadota</taxon>
        <taxon>Gammaproteobacteria</taxon>
        <taxon>Pseudomonadales</taxon>
        <taxon>Pseudomonadaceae</taxon>
        <taxon>Pseudomonas</taxon>
    </lineage>
</organism>
<evidence type="ECO:0000313" key="1">
    <source>
        <dbReference type="EMBL" id="MBC3297256.1"/>
    </source>
</evidence>
<gene>
    <name evidence="1" type="ORF">HU722_37570</name>
</gene>
<dbReference type="AlphaFoldDB" id="A0A8I0D050"/>
<reference evidence="1" key="1">
    <citation type="journal article" date="2020" name="Microorganisms">
        <title>Reliable Identification of Environmental Pseudomonas Isolates Using the rpoD Gene.</title>
        <authorList>
            <consortium name="The Broad Institute Genome Sequencing Platform"/>
            <person name="Girard L."/>
            <person name="Lood C."/>
            <person name="Rokni-Zadeh H."/>
            <person name="van Noort V."/>
            <person name="Lavigne R."/>
            <person name="De Mot R."/>
        </authorList>
    </citation>
    <scope>NUCLEOTIDE SEQUENCE [LARGE SCALE GENOMIC DNA]</scope>
    <source>
        <strain evidence="1">SWRI145</strain>
    </source>
</reference>
<dbReference type="EMBL" id="JABWQF010000032">
    <property type="protein sequence ID" value="MBC3297256.1"/>
    <property type="molecule type" value="Genomic_DNA"/>
</dbReference>
<accession>A0A8I0D050</accession>
<protein>
    <submittedName>
        <fullName evidence="1">Uncharacterized protein</fullName>
    </submittedName>
</protein>
<comment type="caution">
    <text evidence="1">The sequence shown here is derived from an EMBL/GenBank/DDBJ whole genome shotgun (WGS) entry which is preliminary data.</text>
</comment>
<sequence length="152" mass="16164">MAIIPTLPTSQSADSFTHQLLALSLPATADSLQIADACTAFASVLVETDDAETRRALCGRLLNALGQLHSLCDSDLSPYLVKQLLEGEKIDSCAPECWQNAATQVEYAQALTQAIQGGTLSASVEKTLTGLLHDMVWLLAEFVKESSVTQAA</sequence>